<comment type="caution">
    <text evidence="2">The sequence shown here is derived from an EMBL/GenBank/DDBJ whole genome shotgun (WGS) entry which is preliminary data.</text>
</comment>
<name>A0ABS5YTX5_9ACTN</name>
<sequence>MKIFLTGAAGYIGGAVAARLVADGHQVRGLVRNPAHEPLLTQAGITPVRGTLDDTDLLAAEATTADAVVNAANSDHRGAAETLLGALRHTGKPLVHTSGSSLIGDDAQGDHTTAAIHDDTDQIVADAHPMRQARFAIDTMLVQAADDDVRTVVLCNSLIYGTGREPRPDTVLLPPLIDQARASGIVRVVGQGHNRWSNVHIDDVAALYSHVLTNPAATGFYFVEGGEASFREIGTAIADRFGLGPVQPWSLDEAGQAWGEGFARYALGSNSRVRATRARQLGWTPAHTSITTWIRDEMKIG</sequence>
<dbReference type="Proteomes" id="UP001519654">
    <property type="component" value="Unassembled WGS sequence"/>
</dbReference>
<keyword evidence="3" id="KW-1185">Reference proteome</keyword>
<evidence type="ECO:0000313" key="2">
    <source>
        <dbReference type="EMBL" id="MBU2665520.1"/>
    </source>
</evidence>
<evidence type="ECO:0000259" key="1">
    <source>
        <dbReference type="Pfam" id="PF01370"/>
    </source>
</evidence>
<organism evidence="2 3">
    <name type="scientific">Paractinoplanes bogorensis</name>
    <dbReference type="NCBI Taxonomy" id="1610840"/>
    <lineage>
        <taxon>Bacteria</taxon>
        <taxon>Bacillati</taxon>
        <taxon>Actinomycetota</taxon>
        <taxon>Actinomycetes</taxon>
        <taxon>Micromonosporales</taxon>
        <taxon>Micromonosporaceae</taxon>
        <taxon>Paractinoplanes</taxon>
    </lineage>
</organism>
<dbReference type="InterPro" id="IPR036291">
    <property type="entry name" value="NAD(P)-bd_dom_sf"/>
</dbReference>
<proteinExistence type="predicted"/>
<dbReference type="SUPFAM" id="SSF51735">
    <property type="entry name" value="NAD(P)-binding Rossmann-fold domains"/>
    <property type="match status" value="1"/>
</dbReference>
<dbReference type="RefSeq" id="WP_215788711.1">
    <property type="nucleotide sequence ID" value="NZ_JAHKKG010000005.1"/>
</dbReference>
<dbReference type="EMBL" id="JAHKKG010000005">
    <property type="protein sequence ID" value="MBU2665520.1"/>
    <property type="molecule type" value="Genomic_DNA"/>
</dbReference>
<dbReference type="PANTHER" id="PTHR48079:SF6">
    <property type="entry name" value="NAD(P)-BINDING DOMAIN-CONTAINING PROTEIN-RELATED"/>
    <property type="match status" value="1"/>
</dbReference>
<dbReference type="InterPro" id="IPR001509">
    <property type="entry name" value="Epimerase_deHydtase"/>
</dbReference>
<dbReference type="Gene3D" id="3.40.50.720">
    <property type="entry name" value="NAD(P)-binding Rossmann-like Domain"/>
    <property type="match status" value="1"/>
</dbReference>
<evidence type="ECO:0000313" key="3">
    <source>
        <dbReference type="Proteomes" id="UP001519654"/>
    </source>
</evidence>
<feature type="domain" description="NAD-dependent epimerase/dehydratase" evidence="1">
    <location>
        <begin position="3"/>
        <end position="217"/>
    </location>
</feature>
<accession>A0ABS5YTX5</accession>
<dbReference type="InterPro" id="IPR051783">
    <property type="entry name" value="NAD(P)-dependent_oxidoreduct"/>
</dbReference>
<dbReference type="Pfam" id="PF01370">
    <property type="entry name" value="Epimerase"/>
    <property type="match status" value="1"/>
</dbReference>
<gene>
    <name evidence="2" type="ORF">KOI35_18590</name>
</gene>
<dbReference type="PANTHER" id="PTHR48079">
    <property type="entry name" value="PROTEIN YEEZ"/>
    <property type="match status" value="1"/>
</dbReference>
<reference evidence="2 3" key="1">
    <citation type="submission" date="2021-06" db="EMBL/GenBank/DDBJ databases">
        <title>Actinoplanes lichenicola sp. nov., and Actinoplanes ovalisporus sp. nov., isolated from lichen in Thailand.</title>
        <authorList>
            <person name="Saeng-In P."/>
            <person name="Kanchanasin P."/>
            <person name="Yuki M."/>
            <person name="Kudo T."/>
            <person name="Ohkuma M."/>
            <person name="Phongsopitanun W."/>
            <person name="Tanasupawat S."/>
        </authorList>
    </citation>
    <scope>NUCLEOTIDE SEQUENCE [LARGE SCALE GENOMIC DNA]</scope>
    <source>
        <strain evidence="2 3">NBRC 110975</strain>
    </source>
</reference>
<protein>
    <submittedName>
        <fullName evidence="2">NAD-dependent epimerase/dehydratase family protein</fullName>
    </submittedName>
</protein>